<dbReference type="Proteomes" id="UP001487296">
    <property type="component" value="Unassembled WGS sequence"/>
</dbReference>
<comment type="subcellular location">
    <subcellularLocation>
        <location evidence="1">Cell membrane</location>
        <topology evidence="1">Multi-pass membrane protein</topology>
    </subcellularLocation>
</comment>
<dbReference type="PANTHER" id="PTHR14969:SF62">
    <property type="entry name" value="DECAPRENYLPHOSPHORYL-5-PHOSPHORIBOSE PHOSPHATASE RV3807C-RELATED"/>
    <property type="match status" value="1"/>
</dbReference>
<keyword evidence="2" id="KW-1003">Cell membrane</keyword>
<protein>
    <submittedName>
        <fullName evidence="10">Phosphatase PAP2 family protein</fullName>
    </submittedName>
</protein>
<dbReference type="RefSeq" id="WP_215760592.1">
    <property type="nucleotide sequence ID" value="NZ_JAHKBE010000054.1"/>
</dbReference>
<evidence type="ECO:0000256" key="6">
    <source>
        <dbReference type="ARBA" id="ARBA00022989"/>
    </source>
</evidence>
<reference evidence="10 11" key="1">
    <citation type="submission" date="2024-04" db="EMBL/GenBank/DDBJ databases">
        <title>Human intestinal bacterial collection.</title>
        <authorList>
            <person name="Pauvert C."/>
            <person name="Hitch T.C.A."/>
            <person name="Clavel T."/>
        </authorList>
    </citation>
    <scope>NUCLEOTIDE SEQUENCE [LARGE SCALE GENOMIC DNA]</scope>
    <source>
        <strain evidence="10 11">CLA-AA-H145</strain>
    </source>
</reference>
<sequence length="433" mass="47838">MNKLFYALPWLIMQTLACNAQSEATTPTDSTRTDTLAKVNWQAPNWQAPNAKPTLGAKTELLIQSRWFKSTFIGVPLIVGGLIEKHQDRKFRQLRNDFLPRFHRSLDNYTQFAPAALMVGMKAAGVPSRSSWGRMLLSDALATALMATTVQVSKSTTHVWRPDGSNYHSFPSGHTATAFMTATMLSKEYGHLSPWVSVGAYSVATTTGLMRMANNKHWLSDVMVGAGVGIISTEFGYWIADAIMKKRGLNTADPHDDTRLWSTSPSFFGFYSGFNLPLSHYDINDGYSFETSTGTTLGLEGAYFINRYVGVGSRVSVSNMRLIINGDEAAENTLDYYAAYVGPYFNLPLNTRWSVSTKLLAGYTCYDNTNVAGLTIPSNSGWGMGTGVSLNLRTHRNLGFNVFLDYNIQPPHSIDSSEYLHIMTLGAQAAIRF</sequence>
<dbReference type="SMART" id="SM00014">
    <property type="entry name" value="acidPPc"/>
    <property type="match status" value="1"/>
</dbReference>
<dbReference type="InterPro" id="IPR011250">
    <property type="entry name" value="OMP/PagP_B-barrel"/>
</dbReference>
<keyword evidence="6" id="KW-1133">Transmembrane helix</keyword>
<dbReference type="EMBL" id="JBBNFP010000053">
    <property type="protein sequence ID" value="MEQ2487517.1"/>
    <property type="molecule type" value="Genomic_DNA"/>
</dbReference>
<feature type="domain" description="Phosphatidic acid phosphatase type 2/haloperoxidase" evidence="9">
    <location>
        <begin position="132"/>
        <end position="237"/>
    </location>
</feature>
<dbReference type="Pfam" id="PF01569">
    <property type="entry name" value="PAP2"/>
    <property type="match status" value="1"/>
</dbReference>
<dbReference type="Pfam" id="PF13505">
    <property type="entry name" value="OMP_b-brl"/>
    <property type="match status" value="1"/>
</dbReference>
<dbReference type="SUPFAM" id="SSF48317">
    <property type="entry name" value="Acid phosphatase/Vanadium-dependent haloperoxidase"/>
    <property type="match status" value="1"/>
</dbReference>
<organism evidence="10 11">
    <name type="scientific">Hallella faecis</name>
    <dbReference type="NCBI Taxonomy" id="2841596"/>
    <lineage>
        <taxon>Bacteria</taxon>
        <taxon>Pseudomonadati</taxon>
        <taxon>Bacteroidota</taxon>
        <taxon>Bacteroidia</taxon>
        <taxon>Bacteroidales</taxon>
        <taxon>Prevotellaceae</taxon>
        <taxon>Hallella</taxon>
    </lineage>
</organism>
<dbReference type="InterPro" id="IPR036938">
    <property type="entry name" value="PAP2/HPO_sf"/>
</dbReference>
<evidence type="ECO:0000256" key="8">
    <source>
        <dbReference type="SAM" id="SignalP"/>
    </source>
</evidence>
<feature type="chain" id="PRO_5047300695" evidence="8">
    <location>
        <begin position="21"/>
        <end position="433"/>
    </location>
</feature>
<evidence type="ECO:0000259" key="9">
    <source>
        <dbReference type="SMART" id="SM00014"/>
    </source>
</evidence>
<evidence type="ECO:0000313" key="11">
    <source>
        <dbReference type="Proteomes" id="UP001487296"/>
    </source>
</evidence>
<evidence type="ECO:0000256" key="5">
    <source>
        <dbReference type="ARBA" id="ARBA00022801"/>
    </source>
</evidence>
<keyword evidence="7" id="KW-0472">Membrane</keyword>
<comment type="caution">
    <text evidence="10">The sequence shown here is derived from an EMBL/GenBank/DDBJ whole genome shotgun (WGS) entry which is preliminary data.</text>
</comment>
<dbReference type="Gene3D" id="1.20.144.10">
    <property type="entry name" value="Phosphatidic acid phosphatase type 2/haloperoxidase"/>
    <property type="match status" value="1"/>
</dbReference>
<dbReference type="InterPro" id="IPR027385">
    <property type="entry name" value="Beta-barrel_OMP"/>
</dbReference>
<evidence type="ECO:0000256" key="7">
    <source>
        <dbReference type="ARBA" id="ARBA00023136"/>
    </source>
</evidence>
<evidence type="ECO:0000313" key="10">
    <source>
        <dbReference type="EMBL" id="MEQ2487517.1"/>
    </source>
</evidence>
<accession>A0ABV1FSZ9</accession>
<dbReference type="SUPFAM" id="SSF56925">
    <property type="entry name" value="OMPA-like"/>
    <property type="match status" value="1"/>
</dbReference>
<evidence type="ECO:0000256" key="4">
    <source>
        <dbReference type="ARBA" id="ARBA00022729"/>
    </source>
</evidence>
<proteinExistence type="predicted"/>
<dbReference type="CDD" id="cd03394">
    <property type="entry name" value="PAP2_like_5"/>
    <property type="match status" value="1"/>
</dbReference>
<keyword evidence="3" id="KW-0812">Transmembrane</keyword>
<evidence type="ECO:0000256" key="2">
    <source>
        <dbReference type="ARBA" id="ARBA00022475"/>
    </source>
</evidence>
<keyword evidence="5" id="KW-0378">Hydrolase</keyword>
<dbReference type="PANTHER" id="PTHR14969">
    <property type="entry name" value="SPHINGOSINE-1-PHOSPHATE PHOSPHOHYDROLASE"/>
    <property type="match status" value="1"/>
</dbReference>
<evidence type="ECO:0000256" key="3">
    <source>
        <dbReference type="ARBA" id="ARBA00022692"/>
    </source>
</evidence>
<gene>
    <name evidence="10" type="ORF">AAAT34_10765</name>
</gene>
<name>A0ABV1FSZ9_9BACT</name>
<keyword evidence="11" id="KW-1185">Reference proteome</keyword>
<feature type="signal peptide" evidence="8">
    <location>
        <begin position="1"/>
        <end position="20"/>
    </location>
</feature>
<dbReference type="InterPro" id="IPR000326">
    <property type="entry name" value="PAP2/HPO"/>
</dbReference>
<keyword evidence="4 8" id="KW-0732">Signal</keyword>
<evidence type="ECO:0000256" key="1">
    <source>
        <dbReference type="ARBA" id="ARBA00004651"/>
    </source>
</evidence>